<evidence type="ECO:0000256" key="3">
    <source>
        <dbReference type="ARBA" id="ARBA00038366"/>
    </source>
</evidence>
<dbReference type="InterPro" id="IPR001680">
    <property type="entry name" value="WD40_rpt"/>
</dbReference>
<keyword evidence="1" id="KW-0853">WD repeat</keyword>
<dbReference type="OrthoDB" id="2306at2759"/>
<feature type="non-terminal residue" evidence="4">
    <location>
        <position position="1"/>
    </location>
</feature>
<dbReference type="PANTHER" id="PTHR19856">
    <property type="entry name" value="WD-REPEATCONTAINING PROTEIN WDR1"/>
    <property type="match status" value="1"/>
</dbReference>
<evidence type="ECO:0000256" key="2">
    <source>
        <dbReference type="ARBA" id="ARBA00022737"/>
    </source>
</evidence>
<reference evidence="4 6" key="2">
    <citation type="journal article" date="2013" name="Nature">
        <title>Insights into bilaterian evolution from three spiralian genomes.</title>
        <authorList>
            <person name="Simakov O."/>
            <person name="Marletaz F."/>
            <person name="Cho S.J."/>
            <person name="Edsinger-Gonzales E."/>
            <person name="Havlak P."/>
            <person name="Hellsten U."/>
            <person name="Kuo D.H."/>
            <person name="Larsson T."/>
            <person name="Lv J."/>
            <person name="Arendt D."/>
            <person name="Savage R."/>
            <person name="Osoegawa K."/>
            <person name="de Jong P."/>
            <person name="Grimwood J."/>
            <person name="Chapman J.A."/>
            <person name="Shapiro H."/>
            <person name="Aerts A."/>
            <person name="Otillar R.P."/>
            <person name="Terry A.Y."/>
            <person name="Boore J.L."/>
            <person name="Grigoriev I.V."/>
            <person name="Lindberg D.R."/>
            <person name="Seaver E.C."/>
            <person name="Weisblat D.A."/>
            <person name="Putnam N.H."/>
            <person name="Rokhsar D.S."/>
        </authorList>
    </citation>
    <scope>NUCLEOTIDE SEQUENCE</scope>
    <source>
        <strain evidence="4 6">I ESC-2004</strain>
    </source>
</reference>
<protein>
    <submittedName>
        <fullName evidence="4 5">Uncharacterized protein</fullName>
    </submittedName>
</protein>
<evidence type="ECO:0000313" key="6">
    <source>
        <dbReference type="Proteomes" id="UP000014760"/>
    </source>
</evidence>
<dbReference type="Gene3D" id="2.130.10.10">
    <property type="entry name" value="YVTN repeat-like/Quinoprotein amine dehydrogenase"/>
    <property type="match status" value="1"/>
</dbReference>
<dbReference type="EnsemblMetazoa" id="CapteT81584">
    <property type="protein sequence ID" value="CapteP81584"/>
    <property type="gene ID" value="CapteG81584"/>
</dbReference>
<evidence type="ECO:0000256" key="1">
    <source>
        <dbReference type="ARBA" id="ARBA00022574"/>
    </source>
</evidence>
<proteinExistence type="inferred from homology"/>
<dbReference type="EMBL" id="KB298915">
    <property type="protein sequence ID" value="ELU08591.1"/>
    <property type="molecule type" value="Genomic_DNA"/>
</dbReference>
<name>R7UYW7_CAPTE</name>
<keyword evidence="6" id="KW-1185">Reference proteome</keyword>
<dbReference type="InterPro" id="IPR011045">
    <property type="entry name" value="N2O_reductase_N"/>
</dbReference>
<dbReference type="Pfam" id="PF00400">
    <property type="entry name" value="WD40"/>
    <property type="match status" value="1"/>
</dbReference>
<sequence length="81" mass="9005">RFGAVFNAETGASVGEIMGHSQSINSCDFRPQRPFRLVTASEDSSLAFFEGPPFKFQKTMNDHSKFVNVVRYAPNGEVFIS</sequence>
<evidence type="ECO:0000313" key="5">
    <source>
        <dbReference type="EnsemblMetazoa" id="CapteP81584"/>
    </source>
</evidence>
<keyword evidence="2" id="KW-0677">Repeat</keyword>
<dbReference type="Proteomes" id="UP000014760">
    <property type="component" value="Unassembled WGS sequence"/>
</dbReference>
<reference evidence="5" key="3">
    <citation type="submission" date="2015-06" db="UniProtKB">
        <authorList>
            <consortium name="EnsemblMetazoa"/>
        </authorList>
    </citation>
    <scope>IDENTIFICATION</scope>
</reference>
<dbReference type="STRING" id="283909.R7UYW7"/>
<dbReference type="GO" id="GO:0051015">
    <property type="term" value="F:actin filament binding"/>
    <property type="evidence" value="ECO:0007669"/>
    <property type="project" value="TreeGrafter"/>
</dbReference>
<accession>R7UYW7</accession>
<dbReference type="InterPro" id="IPR015943">
    <property type="entry name" value="WD40/YVTN_repeat-like_dom_sf"/>
</dbReference>
<dbReference type="AlphaFoldDB" id="R7UYW7"/>
<evidence type="ECO:0000313" key="4">
    <source>
        <dbReference type="EMBL" id="ELU08591.1"/>
    </source>
</evidence>
<dbReference type="GO" id="GO:0030042">
    <property type="term" value="P:actin filament depolymerization"/>
    <property type="evidence" value="ECO:0007669"/>
    <property type="project" value="TreeGrafter"/>
</dbReference>
<gene>
    <name evidence="4" type="ORF">CAPTEDRAFT_81584</name>
</gene>
<feature type="non-terminal residue" evidence="4">
    <location>
        <position position="81"/>
    </location>
</feature>
<dbReference type="PANTHER" id="PTHR19856:SF0">
    <property type="entry name" value="WD REPEAT-CONTAINING PROTEIN 1"/>
    <property type="match status" value="1"/>
</dbReference>
<comment type="similarity">
    <text evidence="3">Belongs to the WD repeat AIP1 family.</text>
</comment>
<dbReference type="GO" id="GO:0030864">
    <property type="term" value="C:cortical actin cytoskeleton"/>
    <property type="evidence" value="ECO:0007669"/>
    <property type="project" value="TreeGrafter"/>
</dbReference>
<dbReference type="SUPFAM" id="SSF50974">
    <property type="entry name" value="Nitrous oxide reductase, N-terminal domain"/>
    <property type="match status" value="1"/>
</dbReference>
<reference evidence="6" key="1">
    <citation type="submission" date="2012-12" db="EMBL/GenBank/DDBJ databases">
        <authorList>
            <person name="Hellsten U."/>
            <person name="Grimwood J."/>
            <person name="Chapman J.A."/>
            <person name="Shapiro H."/>
            <person name="Aerts A."/>
            <person name="Otillar R.P."/>
            <person name="Terry A.Y."/>
            <person name="Boore J.L."/>
            <person name="Simakov O."/>
            <person name="Marletaz F."/>
            <person name="Cho S.-J."/>
            <person name="Edsinger-Gonzales E."/>
            <person name="Havlak P."/>
            <person name="Kuo D.-H."/>
            <person name="Larsson T."/>
            <person name="Lv J."/>
            <person name="Arendt D."/>
            <person name="Savage R."/>
            <person name="Osoegawa K."/>
            <person name="de Jong P."/>
            <person name="Lindberg D.R."/>
            <person name="Seaver E.C."/>
            <person name="Weisblat D.A."/>
            <person name="Putnam N.H."/>
            <person name="Grigoriev I.V."/>
            <person name="Rokhsar D.S."/>
        </authorList>
    </citation>
    <scope>NUCLEOTIDE SEQUENCE</scope>
    <source>
        <strain evidence="6">I ESC-2004</strain>
    </source>
</reference>
<dbReference type="EMBL" id="AMQN01042231">
    <property type="status" value="NOT_ANNOTATED_CDS"/>
    <property type="molecule type" value="Genomic_DNA"/>
</dbReference>
<organism evidence="4">
    <name type="scientific">Capitella teleta</name>
    <name type="common">Polychaete worm</name>
    <dbReference type="NCBI Taxonomy" id="283909"/>
    <lineage>
        <taxon>Eukaryota</taxon>
        <taxon>Metazoa</taxon>
        <taxon>Spiralia</taxon>
        <taxon>Lophotrochozoa</taxon>
        <taxon>Annelida</taxon>
        <taxon>Polychaeta</taxon>
        <taxon>Sedentaria</taxon>
        <taxon>Scolecida</taxon>
        <taxon>Capitellidae</taxon>
        <taxon>Capitella</taxon>
    </lineage>
</organism>
<dbReference type="HOGENOM" id="CLU_2580613_0_0_1"/>
<dbReference type="SMART" id="SM00320">
    <property type="entry name" value="WD40"/>
    <property type="match status" value="1"/>
</dbReference>